<dbReference type="Proteomes" id="UP000193778">
    <property type="component" value="Unassembled WGS sequence"/>
</dbReference>
<dbReference type="PANTHER" id="PTHR43477:SF1">
    <property type="entry name" value="DIHYDROANTICAPSIN 7-DEHYDROGENASE"/>
    <property type="match status" value="1"/>
</dbReference>
<dbReference type="InterPro" id="IPR002347">
    <property type="entry name" value="SDR_fam"/>
</dbReference>
<dbReference type="InterPro" id="IPR036291">
    <property type="entry name" value="NAD(P)-bd_dom_sf"/>
</dbReference>
<dbReference type="PRINTS" id="PR00081">
    <property type="entry name" value="GDHRDH"/>
</dbReference>
<keyword evidence="4" id="KW-1185">Reference proteome</keyword>
<dbReference type="Gene3D" id="3.40.50.720">
    <property type="entry name" value="NAD(P)-binding Rossmann-like Domain"/>
    <property type="match status" value="1"/>
</dbReference>
<protein>
    <submittedName>
        <fullName evidence="3">Short chain dehydrogenase</fullName>
    </submittedName>
</protein>
<evidence type="ECO:0000256" key="2">
    <source>
        <dbReference type="ARBA" id="ARBA00023002"/>
    </source>
</evidence>
<dbReference type="OrthoDB" id="9787486at2"/>
<accession>A0A1X6YX85</accession>
<gene>
    <name evidence="3" type="ORF">RUM8411_01474</name>
</gene>
<comment type="similarity">
    <text evidence="1">Belongs to the short-chain dehydrogenases/reductases (SDR) family.</text>
</comment>
<sequence>MKILIVGAIGLIGGAIADRLSTKHEMIRAGHSGGDVQVDLGSKSSIEAMFEAAGPVDAVVCAAGLANFGAFKELDDGDFDLALSNKLMGRVNLVRVGQNHISDGGSFTLTSGILSQEPSPGSTVLSMVNGGLESFAKAAALELERDMRVNVVSPGFVKETMEMMGMDSTLGISAADTAKAYETAVEGQHNGATLAVRDYA</sequence>
<dbReference type="CDD" id="cd11731">
    <property type="entry name" value="Lin1944_like_SDR_c"/>
    <property type="match status" value="1"/>
</dbReference>
<proteinExistence type="inferred from homology"/>
<reference evidence="4" key="1">
    <citation type="submission" date="2017-03" db="EMBL/GenBank/DDBJ databases">
        <authorList>
            <person name="Rodrigo-Torres L."/>
            <person name="Arahal R.D."/>
            <person name="Lucena T."/>
        </authorList>
    </citation>
    <scope>NUCLEOTIDE SEQUENCE [LARGE SCALE GENOMIC DNA]</scope>
    <source>
        <strain evidence="4">CECT 8411</strain>
    </source>
</reference>
<evidence type="ECO:0000313" key="4">
    <source>
        <dbReference type="Proteomes" id="UP000193778"/>
    </source>
</evidence>
<dbReference type="GO" id="GO:0016491">
    <property type="term" value="F:oxidoreductase activity"/>
    <property type="evidence" value="ECO:0007669"/>
    <property type="project" value="UniProtKB-KW"/>
</dbReference>
<dbReference type="InterPro" id="IPR051122">
    <property type="entry name" value="SDR_DHRS6-like"/>
</dbReference>
<dbReference type="RefSeq" id="WP_085821996.1">
    <property type="nucleotide sequence ID" value="NZ_FWFP01000003.1"/>
</dbReference>
<dbReference type="AlphaFoldDB" id="A0A1X6YX85"/>
<organism evidence="3 4">
    <name type="scientific">Ruegeria meonggei</name>
    <dbReference type="NCBI Taxonomy" id="1446476"/>
    <lineage>
        <taxon>Bacteria</taxon>
        <taxon>Pseudomonadati</taxon>
        <taxon>Pseudomonadota</taxon>
        <taxon>Alphaproteobacteria</taxon>
        <taxon>Rhodobacterales</taxon>
        <taxon>Roseobacteraceae</taxon>
        <taxon>Ruegeria</taxon>
    </lineage>
</organism>
<dbReference type="SUPFAM" id="SSF51735">
    <property type="entry name" value="NAD(P)-binding Rossmann-fold domains"/>
    <property type="match status" value="1"/>
</dbReference>
<dbReference type="Pfam" id="PF13561">
    <property type="entry name" value="adh_short_C2"/>
    <property type="match status" value="1"/>
</dbReference>
<dbReference type="NCBIfam" id="NF005754">
    <property type="entry name" value="PRK07578.1"/>
    <property type="match status" value="1"/>
</dbReference>
<keyword evidence="2" id="KW-0560">Oxidoreductase</keyword>
<evidence type="ECO:0000256" key="1">
    <source>
        <dbReference type="ARBA" id="ARBA00006484"/>
    </source>
</evidence>
<dbReference type="EMBL" id="FWFP01000003">
    <property type="protein sequence ID" value="SLN33932.1"/>
    <property type="molecule type" value="Genomic_DNA"/>
</dbReference>
<evidence type="ECO:0000313" key="3">
    <source>
        <dbReference type="EMBL" id="SLN33932.1"/>
    </source>
</evidence>
<dbReference type="PANTHER" id="PTHR43477">
    <property type="entry name" value="DIHYDROANTICAPSIN 7-DEHYDROGENASE"/>
    <property type="match status" value="1"/>
</dbReference>
<name>A0A1X6YX85_9RHOB</name>